<dbReference type="EMBL" id="MU117977">
    <property type="protein sequence ID" value="KAF9651180.1"/>
    <property type="molecule type" value="Genomic_DNA"/>
</dbReference>
<reference evidence="1" key="2">
    <citation type="journal article" date="2020" name="Nat. Commun.">
        <title>Large-scale genome sequencing of mycorrhizal fungi provides insights into the early evolution of symbiotic traits.</title>
        <authorList>
            <person name="Miyauchi S."/>
            <person name="Kiss E."/>
            <person name="Kuo A."/>
            <person name="Drula E."/>
            <person name="Kohler A."/>
            <person name="Sanchez-Garcia M."/>
            <person name="Morin E."/>
            <person name="Andreopoulos B."/>
            <person name="Barry K.W."/>
            <person name="Bonito G."/>
            <person name="Buee M."/>
            <person name="Carver A."/>
            <person name="Chen C."/>
            <person name="Cichocki N."/>
            <person name="Clum A."/>
            <person name="Culley D."/>
            <person name="Crous P.W."/>
            <person name="Fauchery L."/>
            <person name="Girlanda M."/>
            <person name="Hayes R.D."/>
            <person name="Keri Z."/>
            <person name="LaButti K."/>
            <person name="Lipzen A."/>
            <person name="Lombard V."/>
            <person name="Magnuson J."/>
            <person name="Maillard F."/>
            <person name="Murat C."/>
            <person name="Nolan M."/>
            <person name="Ohm R.A."/>
            <person name="Pangilinan J."/>
            <person name="Pereira M.F."/>
            <person name="Perotto S."/>
            <person name="Peter M."/>
            <person name="Pfister S."/>
            <person name="Riley R."/>
            <person name="Sitrit Y."/>
            <person name="Stielow J.B."/>
            <person name="Szollosi G."/>
            <person name="Zifcakova L."/>
            <person name="Stursova M."/>
            <person name="Spatafora J.W."/>
            <person name="Tedersoo L."/>
            <person name="Vaario L.M."/>
            <person name="Yamada A."/>
            <person name="Yan M."/>
            <person name="Wang P."/>
            <person name="Xu J."/>
            <person name="Bruns T."/>
            <person name="Baldrian P."/>
            <person name="Vilgalys R."/>
            <person name="Dunand C."/>
            <person name="Henrissat B."/>
            <person name="Grigoriev I.V."/>
            <person name="Hibbett D."/>
            <person name="Nagy L.G."/>
            <person name="Martin F.M."/>
        </authorList>
    </citation>
    <scope>NUCLEOTIDE SEQUENCE</scope>
    <source>
        <strain evidence="1">P2</strain>
    </source>
</reference>
<dbReference type="Proteomes" id="UP000886501">
    <property type="component" value="Unassembled WGS sequence"/>
</dbReference>
<accession>A0ACB6ZP42</accession>
<protein>
    <submittedName>
        <fullName evidence="1">Uncharacterized protein</fullName>
    </submittedName>
</protein>
<comment type="caution">
    <text evidence="1">The sequence shown here is derived from an EMBL/GenBank/DDBJ whole genome shotgun (WGS) entry which is preliminary data.</text>
</comment>
<proteinExistence type="predicted"/>
<sequence length="274" mass="28487">MSLGTLPDESSLLLTSSRSPSLLSPSQYPPSTTPCSSVSSPPGNPAVENFSPTDLEDDVLLTAFLGNVDGKKVLGVGRVATQIVQGLGVSGFSTVASKSEVQTLSTEFSIDARSIVVNAFAFTAFASAKDRLEASSVDGFDLIFNSTGLVAIGDAISSFGLYVHNKETSEFSADTPAVRIVEVVSLVKKHPANLIAHVTKPFKLSPVSISLPDIVRPIEDITAARAPVAKTTCTGSMPAAQLSDPRKVYILVGYGNLVSQSLSGCPTTAPVTSI</sequence>
<gene>
    <name evidence="1" type="ORF">BDM02DRAFT_3267270</name>
</gene>
<evidence type="ECO:0000313" key="1">
    <source>
        <dbReference type="EMBL" id="KAF9651180.1"/>
    </source>
</evidence>
<reference evidence="1" key="1">
    <citation type="submission" date="2019-10" db="EMBL/GenBank/DDBJ databases">
        <authorList>
            <consortium name="DOE Joint Genome Institute"/>
            <person name="Kuo A."/>
            <person name="Miyauchi S."/>
            <person name="Kiss E."/>
            <person name="Drula E."/>
            <person name="Kohler A."/>
            <person name="Sanchez-Garcia M."/>
            <person name="Andreopoulos B."/>
            <person name="Barry K.W."/>
            <person name="Bonito G."/>
            <person name="Buee M."/>
            <person name="Carver A."/>
            <person name="Chen C."/>
            <person name="Cichocki N."/>
            <person name="Clum A."/>
            <person name="Culley D."/>
            <person name="Crous P.W."/>
            <person name="Fauchery L."/>
            <person name="Girlanda M."/>
            <person name="Hayes R."/>
            <person name="Keri Z."/>
            <person name="Labutti K."/>
            <person name="Lipzen A."/>
            <person name="Lombard V."/>
            <person name="Magnuson J."/>
            <person name="Maillard F."/>
            <person name="Morin E."/>
            <person name="Murat C."/>
            <person name="Nolan M."/>
            <person name="Ohm R."/>
            <person name="Pangilinan J."/>
            <person name="Pereira M."/>
            <person name="Perotto S."/>
            <person name="Peter M."/>
            <person name="Riley R."/>
            <person name="Sitrit Y."/>
            <person name="Stielow B."/>
            <person name="Szollosi G."/>
            <person name="Zifcakova L."/>
            <person name="Stursova M."/>
            <person name="Spatafora J.W."/>
            <person name="Tedersoo L."/>
            <person name="Vaario L.-M."/>
            <person name="Yamada A."/>
            <person name="Yan M."/>
            <person name="Wang P."/>
            <person name="Xu J."/>
            <person name="Bruns T."/>
            <person name="Baldrian P."/>
            <person name="Vilgalys R."/>
            <person name="Henrissat B."/>
            <person name="Grigoriev I.V."/>
            <person name="Hibbett D."/>
            <person name="Nagy L.G."/>
            <person name="Martin F.M."/>
        </authorList>
    </citation>
    <scope>NUCLEOTIDE SEQUENCE</scope>
    <source>
        <strain evidence="1">P2</strain>
    </source>
</reference>
<organism evidence="1 2">
    <name type="scientific">Thelephora ganbajun</name>
    <name type="common">Ganba fungus</name>
    <dbReference type="NCBI Taxonomy" id="370292"/>
    <lineage>
        <taxon>Eukaryota</taxon>
        <taxon>Fungi</taxon>
        <taxon>Dikarya</taxon>
        <taxon>Basidiomycota</taxon>
        <taxon>Agaricomycotina</taxon>
        <taxon>Agaricomycetes</taxon>
        <taxon>Thelephorales</taxon>
        <taxon>Thelephoraceae</taxon>
        <taxon>Thelephora</taxon>
    </lineage>
</organism>
<keyword evidence="2" id="KW-1185">Reference proteome</keyword>
<evidence type="ECO:0000313" key="2">
    <source>
        <dbReference type="Proteomes" id="UP000886501"/>
    </source>
</evidence>
<name>A0ACB6ZP42_THEGA</name>